<evidence type="ECO:0000313" key="15">
    <source>
        <dbReference type="Proteomes" id="UP000268229"/>
    </source>
</evidence>
<evidence type="ECO:0000256" key="2">
    <source>
        <dbReference type="ARBA" id="ARBA00012035"/>
    </source>
</evidence>
<accession>A0A3S5F6K8</accession>
<evidence type="ECO:0000256" key="9">
    <source>
        <dbReference type="ARBA" id="ARBA00022842"/>
    </source>
</evidence>
<evidence type="ECO:0000256" key="4">
    <source>
        <dbReference type="ARBA" id="ARBA00022679"/>
    </source>
</evidence>
<comment type="subunit">
    <text evidence="12">Homodimer.</text>
</comment>
<protein>
    <recommendedName>
        <fullName evidence="3 12">Ribokinase</fullName>
        <shortName evidence="12">RK</shortName>
        <ecNumber evidence="2 12">2.7.1.15</ecNumber>
    </recommendedName>
</protein>
<feature type="binding site" evidence="12">
    <location>
        <position position="244"/>
    </location>
    <ligand>
        <name>K(+)</name>
        <dbReference type="ChEBI" id="CHEBI:29103"/>
    </ligand>
</feature>
<feature type="binding site" evidence="12">
    <location>
        <begin position="215"/>
        <end position="220"/>
    </location>
    <ligand>
        <name>ATP</name>
        <dbReference type="ChEBI" id="CHEBI:30616"/>
    </ligand>
</feature>
<keyword evidence="5 12" id="KW-0479">Metal-binding</keyword>
<dbReference type="STRING" id="326522.BWD08_05705"/>
<dbReference type="Pfam" id="PF00294">
    <property type="entry name" value="PfkB"/>
    <property type="match status" value="1"/>
</dbReference>
<keyword evidence="11 12" id="KW-0119">Carbohydrate metabolism</keyword>
<feature type="binding site" evidence="12">
    <location>
        <position position="141"/>
    </location>
    <ligand>
        <name>substrate</name>
    </ligand>
</feature>
<name>A0A3S5F6K8_9NEIS</name>
<proteinExistence type="inferred from homology"/>
<evidence type="ECO:0000259" key="13">
    <source>
        <dbReference type="Pfam" id="PF00294"/>
    </source>
</evidence>
<feature type="domain" description="Carbohydrate kinase PfkB" evidence="13">
    <location>
        <begin position="4"/>
        <end position="288"/>
    </location>
</feature>
<dbReference type="RefSeq" id="WP_126304849.1">
    <property type="nucleotide sequence ID" value="NZ_LR134516.1"/>
</dbReference>
<sequence length="300" mass="31191">MNPTKITVVGSINMDLVTGSPRFPKQGETLLGTSFNRFMGGKGANQAVAAARLGADVCMIGAVGNDGFGSELLAHLKQEGVDTAHVQTLSHLPTGMANITVAEGDNHIIVVSGANFGITPADIEACEARIAKSDVVLSQLEIPMECVITAAKLARKHGKPFVLNPAPARKLPAGLLELVTLLTPNAYELAISLGLPEDTPVETLIRQAGRPVLMTRGSEGVVYNDDNGTLHRQPSFKVTPVDTTGAGDTFNGAFAVFLHEGMATAVRKACAAAALSVTKAGAQGGMPTLAELEAFLAQQK</sequence>
<comment type="cofactor">
    <cofactor evidence="12">
        <name>Mg(2+)</name>
        <dbReference type="ChEBI" id="CHEBI:18420"/>
    </cofactor>
    <text evidence="12">Requires a divalent cation, most likely magnesium in vivo, as an electrophilic catalyst to aid phosphoryl group transfer. It is the chelate of the metal and the nucleotide that is the actual substrate.</text>
</comment>
<dbReference type="GO" id="GO:0046872">
    <property type="term" value="F:metal ion binding"/>
    <property type="evidence" value="ECO:0007669"/>
    <property type="project" value="UniProtKB-KW"/>
</dbReference>
<dbReference type="PANTHER" id="PTHR10584:SF166">
    <property type="entry name" value="RIBOKINASE"/>
    <property type="match status" value="1"/>
</dbReference>
<feature type="binding site" evidence="12">
    <location>
        <begin position="13"/>
        <end position="15"/>
    </location>
    <ligand>
        <name>substrate</name>
    </ligand>
</feature>
<evidence type="ECO:0000256" key="5">
    <source>
        <dbReference type="ARBA" id="ARBA00022723"/>
    </source>
</evidence>
<dbReference type="GO" id="GO:0004747">
    <property type="term" value="F:ribokinase activity"/>
    <property type="evidence" value="ECO:0007669"/>
    <property type="project" value="UniProtKB-UniRule"/>
</dbReference>
<keyword evidence="12" id="KW-0963">Cytoplasm</keyword>
<dbReference type="KEGG" id="nani:NCTC12227_01417"/>
<dbReference type="OrthoDB" id="9775849at2"/>
<comment type="function">
    <text evidence="12">Catalyzes the phosphorylation of ribose at O-5 in a reaction requiring ATP and magnesium. The resulting D-ribose-5-phosphate can then be used either for sythesis of nucleotides, histidine, and tryptophan, or as a component of the pentose phosphate pathway.</text>
</comment>
<feature type="binding site" evidence="12">
    <location>
        <position position="281"/>
    </location>
    <ligand>
        <name>K(+)</name>
        <dbReference type="ChEBI" id="CHEBI:29103"/>
    </ligand>
</feature>
<dbReference type="SUPFAM" id="SSF53613">
    <property type="entry name" value="Ribokinase-like"/>
    <property type="match status" value="1"/>
</dbReference>
<dbReference type="EMBL" id="LR134516">
    <property type="protein sequence ID" value="VEJ21670.1"/>
    <property type="molecule type" value="Genomic_DNA"/>
</dbReference>
<comment type="caution">
    <text evidence="12">Lacks conserved residue(s) required for the propagation of feature annotation.</text>
</comment>
<keyword evidence="6 12" id="KW-0547">Nucleotide-binding</keyword>
<comment type="catalytic activity">
    <reaction evidence="12">
        <text>D-ribose + ATP = D-ribose 5-phosphate + ADP + H(+)</text>
        <dbReference type="Rhea" id="RHEA:13697"/>
        <dbReference type="ChEBI" id="CHEBI:15378"/>
        <dbReference type="ChEBI" id="CHEBI:30616"/>
        <dbReference type="ChEBI" id="CHEBI:47013"/>
        <dbReference type="ChEBI" id="CHEBI:78346"/>
        <dbReference type="ChEBI" id="CHEBI:456216"/>
        <dbReference type="EC" id="2.7.1.15"/>
    </reaction>
</comment>
<feature type="binding site" evidence="12">
    <location>
        <position position="242"/>
    </location>
    <ligand>
        <name>K(+)</name>
        <dbReference type="ChEBI" id="CHEBI:29103"/>
    </ligand>
</feature>
<dbReference type="EC" id="2.7.1.15" evidence="2 12"/>
<dbReference type="InterPro" id="IPR002173">
    <property type="entry name" value="Carboh/pur_kinase_PfkB_CS"/>
</dbReference>
<evidence type="ECO:0000313" key="14">
    <source>
        <dbReference type="EMBL" id="VEJ21670.1"/>
    </source>
</evidence>
<evidence type="ECO:0000256" key="8">
    <source>
        <dbReference type="ARBA" id="ARBA00022840"/>
    </source>
</evidence>
<dbReference type="Proteomes" id="UP000268229">
    <property type="component" value="Chromosome"/>
</dbReference>
<comment type="similarity">
    <text evidence="12">Belongs to the carbohydrate kinase PfkB family. Ribokinase subfamily.</text>
</comment>
<keyword evidence="4 12" id="KW-0808">Transferase</keyword>
<feature type="active site" description="Proton acceptor" evidence="12">
    <location>
        <position position="248"/>
    </location>
</feature>
<keyword evidence="15" id="KW-1185">Reference proteome</keyword>
<dbReference type="InterPro" id="IPR002139">
    <property type="entry name" value="Ribo/fructo_kinase"/>
</dbReference>
<dbReference type="Gene3D" id="3.40.1190.20">
    <property type="match status" value="1"/>
</dbReference>
<dbReference type="InterPro" id="IPR011877">
    <property type="entry name" value="Ribokinase"/>
</dbReference>
<keyword evidence="9 12" id="KW-0460">Magnesium</keyword>
<dbReference type="PRINTS" id="PR00990">
    <property type="entry name" value="RIBOKINASE"/>
</dbReference>
<reference evidence="14 15" key="1">
    <citation type="submission" date="2018-12" db="EMBL/GenBank/DDBJ databases">
        <authorList>
            <consortium name="Pathogen Informatics"/>
        </authorList>
    </citation>
    <scope>NUCLEOTIDE SEQUENCE [LARGE SCALE GENOMIC DNA]</scope>
    <source>
        <strain evidence="14 15">NCTC12227</strain>
    </source>
</reference>
<keyword evidence="8 12" id="KW-0067">ATP-binding</keyword>
<keyword evidence="10 12" id="KW-0630">Potassium</keyword>
<feature type="binding site" evidence="12">
    <location>
        <position position="279"/>
    </location>
    <ligand>
        <name>K(+)</name>
        <dbReference type="ChEBI" id="CHEBI:29103"/>
    </ligand>
</feature>
<dbReference type="GO" id="GO:0005524">
    <property type="term" value="F:ATP binding"/>
    <property type="evidence" value="ECO:0007669"/>
    <property type="project" value="UniProtKB-UniRule"/>
</dbReference>
<evidence type="ECO:0000256" key="6">
    <source>
        <dbReference type="ARBA" id="ARBA00022741"/>
    </source>
</evidence>
<evidence type="ECO:0000256" key="12">
    <source>
        <dbReference type="HAMAP-Rule" id="MF_01987"/>
    </source>
</evidence>
<evidence type="ECO:0000256" key="7">
    <source>
        <dbReference type="ARBA" id="ARBA00022777"/>
    </source>
</evidence>
<dbReference type="InterPro" id="IPR029056">
    <property type="entry name" value="Ribokinase-like"/>
</dbReference>
<evidence type="ECO:0000256" key="3">
    <source>
        <dbReference type="ARBA" id="ARBA00016943"/>
    </source>
</evidence>
<keyword evidence="7 12" id="KW-0418">Kinase</keyword>
<dbReference type="NCBIfam" id="TIGR02152">
    <property type="entry name" value="D_ribokin_bact"/>
    <property type="match status" value="1"/>
</dbReference>
<dbReference type="PROSITE" id="PS00584">
    <property type="entry name" value="PFKB_KINASES_2"/>
    <property type="match status" value="1"/>
</dbReference>
<comment type="activity regulation">
    <text evidence="12">Activated by a monovalent cation that binds near, but not in, the active site. The most likely occupant of the site in vivo is potassium. Ion binding induces a conformational change that may alter substrate affinity.</text>
</comment>
<dbReference type="GO" id="GO:0005829">
    <property type="term" value="C:cytosol"/>
    <property type="evidence" value="ECO:0007669"/>
    <property type="project" value="TreeGrafter"/>
</dbReference>
<comment type="pathway">
    <text evidence="12">Carbohydrate metabolism; D-ribose degradation; D-ribose 5-phosphate from beta-D-ribopyranose: step 2/2.</text>
</comment>
<feature type="binding site" evidence="12">
    <location>
        <position position="185"/>
    </location>
    <ligand>
        <name>ATP</name>
        <dbReference type="ChEBI" id="CHEBI:30616"/>
    </ligand>
</feature>
<feature type="binding site" evidence="12">
    <location>
        <position position="276"/>
    </location>
    <ligand>
        <name>K(+)</name>
        <dbReference type="ChEBI" id="CHEBI:29103"/>
    </ligand>
</feature>
<evidence type="ECO:0000256" key="11">
    <source>
        <dbReference type="ARBA" id="ARBA00023277"/>
    </source>
</evidence>
<comment type="subcellular location">
    <subcellularLocation>
        <location evidence="12">Cytoplasm</location>
    </subcellularLocation>
</comment>
<evidence type="ECO:0000256" key="10">
    <source>
        <dbReference type="ARBA" id="ARBA00022958"/>
    </source>
</evidence>
<dbReference type="CDD" id="cd01174">
    <property type="entry name" value="ribokinase"/>
    <property type="match status" value="1"/>
</dbReference>
<dbReference type="UniPathway" id="UPA00916">
    <property type="reaction ID" value="UER00889"/>
</dbReference>
<feature type="binding site" evidence="12">
    <location>
        <position position="248"/>
    </location>
    <ligand>
        <name>substrate</name>
    </ligand>
</feature>
<comment type="similarity">
    <text evidence="1">Belongs to the carbohydrate kinase pfkB family.</text>
</comment>
<feature type="binding site" evidence="12">
    <location>
        <begin position="247"/>
        <end position="248"/>
    </location>
    <ligand>
        <name>ATP</name>
        <dbReference type="ChEBI" id="CHEBI:30616"/>
    </ligand>
</feature>
<organism evidence="14 15">
    <name type="scientific">Neisseria animaloris</name>
    <dbReference type="NCBI Taxonomy" id="326522"/>
    <lineage>
        <taxon>Bacteria</taxon>
        <taxon>Pseudomonadati</taxon>
        <taxon>Pseudomonadota</taxon>
        <taxon>Betaproteobacteria</taxon>
        <taxon>Neisseriales</taxon>
        <taxon>Neisseriaceae</taxon>
        <taxon>Neisseria</taxon>
    </lineage>
</organism>
<dbReference type="GO" id="GO:0019303">
    <property type="term" value="P:D-ribose catabolic process"/>
    <property type="evidence" value="ECO:0007669"/>
    <property type="project" value="UniProtKB-UniRule"/>
</dbReference>
<feature type="binding site" evidence="12">
    <location>
        <begin position="41"/>
        <end position="45"/>
    </location>
    <ligand>
        <name>substrate</name>
    </ligand>
</feature>
<dbReference type="InterPro" id="IPR011611">
    <property type="entry name" value="PfkB_dom"/>
</dbReference>
<dbReference type="AlphaFoldDB" id="A0A3S5F6K8"/>
<evidence type="ECO:0000256" key="1">
    <source>
        <dbReference type="ARBA" id="ARBA00005380"/>
    </source>
</evidence>
<dbReference type="PANTHER" id="PTHR10584">
    <property type="entry name" value="SUGAR KINASE"/>
    <property type="match status" value="1"/>
</dbReference>
<gene>
    <name evidence="14" type="primary">rbsK_1</name>
    <name evidence="12" type="synonym">rbsK</name>
    <name evidence="14" type="ORF">NCTC12227_01417</name>
</gene>
<dbReference type="HAMAP" id="MF_01987">
    <property type="entry name" value="Ribokinase"/>
    <property type="match status" value="1"/>
</dbReference>